<proteinExistence type="predicted"/>
<name>A0A1I3D9W8_9LACT</name>
<evidence type="ECO:0000256" key="2">
    <source>
        <dbReference type="SAM" id="MobiDB-lite"/>
    </source>
</evidence>
<feature type="coiled-coil region" evidence="1">
    <location>
        <begin position="4"/>
        <end position="34"/>
    </location>
</feature>
<evidence type="ECO:0000313" key="4">
    <source>
        <dbReference type="Proteomes" id="UP000198668"/>
    </source>
</evidence>
<dbReference type="RefSeq" id="WP_092093170.1">
    <property type="nucleotide sequence ID" value="NZ_FOQE01000032.1"/>
</dbReference>
<evidence type="ECO:0000313" key="3">
    <source>
        <dbReference type="EMBL" id="SFH83527.1"/>
    </source>
</evidence>
<organism evidence="3 4">
    <name type="scientific">Pisciglobus halotolerans</name>
    <dbReference type="NCBI Taxonomy" id="745365"/>
    <lineage>
        <taxon>Bacteria</taxon>
        <taxon>Bacillati</taxon>
        <taxon>Bacillota</taxon>
        <taxon>Bacilli</taxon>
        <taxon>Lactobacillales</taxon>
        <taxon>Carnobacteriaceae</taxon>
    </lineage>
</organism>
<sequence>MSSLKSIQTKMDQIEKLKIEVEEAKKEIHTSLGERIIKSLELDYEMLSSKKDINSVVNRIVESLPDHLFTDLNNDSVNDENESTGLNHELQNS</sequence>
<gene>
    <name evidence="3" type="ORF">SAMN04489868_1328</name>
</gene>
<reference evidence="3 4" key="1">
    <citation type="submission" date="2016-10" db="EMBL/GenBank/DDBJ databases">
        <authorList>
            <person name="de Groot N.N."/>
        </authorList>
    </citation>
    <scope>NUCLEOTIDE SEQUENCE [LARGE SCALE GENOMIC DNA]</scope>
    <source>
        <strain evidence="3 4">DSM 27630</strain>
    </source>
</reference>
<dbReference type="Proteomes" id="UP000198668">
    <property type="component" value="Unassembled WGS sequence"/>
</dbReference>
<accession>A0A1I3D9W8</accession>
<dbReference type="AlphaFoldDB" id="A0A1I3D9W8"/>
<feature type="region of interest" description="Disordered" evidence="2">
    <location>
        <begin position="71"/>
        <end position="93"/>
    </location>
</feature>
<dbReference type="EMBL" id="FOQE01000032">
    <property type="protein sequence ID" value="SFH83527.1"/>
    <property type="molecule type" value="Genomic_DNA"/>
</dbReference>
<feature type="compositionally biased region" description="Polar residues" evidence="2">
    <location>
        <begin position="83"/>
        <end position="93"/>
    </location>
</feature>
<protein>
    <submittedName>
        <fullName evidence="3">Uncharacterized protein</fullName>
    </submittedName>
</protein>
<keyword evidence="4" id="KW-1185">Reference proteome</keyword>
<keyword evidence="1" id="KW-0175">Coiled coil</keyword>
<evidence type="ECO:0000256" key="1">
    <source>
        <dbReference type="SAM" id="Coils"/>
    </source>
</evidence>